<sequence length="223" mass="24509">MAPPHGEAVLTSLPRPASRTIAKPSRLSNDSLKRTVSDIAFELSKEIDREIADNKGLAPISEAEDAKCECCGMSEEYTPEYIKRVRDKFSGKWICGLCSEAVKEEMEKNGGMIEEALNSHMNHCVWFNKLGRAYPVLGQAEAMREILKKSSRIRAKSISPRDLKGLRKGGISRSSSCIPAITKEMTGSRDCTIHAHTSRTLSFTKPNQGQGPLDDCSLIPIAS</sequence>
<evidence type="ECO:0000256" key="1">
    <source>
        <dbReference type="SAM" id="MobiDB-lite"/>
    </source>
</evidence>
<evidence type="ECO:0000313" key="3">
    <source>
        <dbReference type="Proteomes" id="UP001153076"/>
    </source>
</evidence>
<dbReference type="PANTHER" id="PTHR33108:SF51">
    <property type="entry name" value="DUF1677 FAMILY PROTEIN (DUF1677)"/>
    <property type="match status" value="1"/>
</dbReference>
<gene>
    <name evidence="2" type="ORF">Cgig2_009936</name>
</gene>
<dbReference type="Proteomes" id="UP001153076">
    <property type="component" value="Unassembled WGS sequence"/>
</dbReference>
<dbReference type="OrthoDB" id="673856at2759"/>
<feature type="region of interest" description="Disordered" evidence="1">
    <location>
        <begin position="1"/>
        <end position="26"/>
    </location>
</feature>
<proteinExistence type="predicted"/>
<name>A0A9Q1QAI4_9CARY</name>
<dbReference type="InterPro" id="IPR012876">
    <property type="entry name" value="DUF1677_pln"/>
</dbReference>
<organism evidence="2 3">
    <name type="scientific">Carnegiea gigantea</name>
    <dbReference type="NCBI Taxonomy" id="171969"/>
    <lineage>
        <taxon>Eukaryota</taxon>
        <taxon>Viridiplantae</taxon>
        <taxon>Streptophyta</taxon>
        <taxon>Embryophyta</taxon>
        <taxon>Tracheophyta</taxon>
        <taxon>Spermatophyta</taxon>
        <taxon>Magnoliopsida</taxon>
        <taxon>eudicotyledons</taxon>
        <taxon>Gunneridae</taxon>
        <taxon>Pentapetalae</taxon>
        <taxon>Caryophyllales</taxon>
        <taxon>Cactineae</taxon>
        <taxon>Cactaceae</taxon>
        <taxon>Cactoideae</taxon>
        <taxon>Echinocereeae</taxon>
        <taxon>Carnegiea</taxon>
    </lineage>
</organism>
<protein>
    <submittedName>
        <fullName evidence="2">Uncharacterized protein</fullName>
    </submittedName>
</protein>
<comment type="caution">
    <text evidence="2">The sequence shown here is derived from an EMBL/GenBank/DDBJ whole genome shotgun (WGS) entry which is preliminary data.</text>
</comment>
<dbReference type="PANTHER" id="PTHR33108">
    <property type="entry name" value="OS01G0745000 PROTEIN"/>
    <property type="match status" value="1"/>
</dbReference>
<evidence type="ECO:0000313" key="2">
    <source>
        <dbReference type="EMBL" id="KAJ8434311.1"/>
    </source>
</evidence>
<dbReference type="EMBL" id="JAKOGI010000487">
    <property type="protein sequence ID" value="KAJ8434311.1"/>
    <property type="molecule type" value="Genomic_DNA"/>
</dbReference>
<dbReference type="AlphaFoldDB" id="A0A9Q1QAI4"/>
<accession>A0A9Q1QAI4</accession>
<reference evidence="2" key="1">
    <citation type="submission" date="2022-04" db="EMBL/GenBank/DDBJ databases">
        <title>Carnegiea gigantea Genome sequencing and assembly v2.</title>
        <authorList>
            <person name="Copetti D."/>
            <person name="Sanderson M.J."/>
            <person name="Burquez A."/>
            <person name="Wojciechowski M.F."/>
        </authorList>
    </citation>
    <scope>NUCLEOTIDE SEQUENCE</scope>
    <source>
        <strain evidence="2">SGP5-SGP5p</strain>
        <tissue evidence="2">Aerial part</tissue>
    </source>
</reference>
<keyword evidence="3" id="KW-1185">Reference proteome</keyword>
<dbReference type="Pfam" id="PF07911">
    <property type="entry name" value="DUF1677"/>
    <property type="match status" value="1"/>
</dbReference>